<dbReference type="Proteomes" id="UP000619486">
    <property type="component" value="Unassembled WGS sequence"/>
</dbReference>
<reference evidence="1" key="2">
    <citation type="submission" date="2020-09" db="EMBL/GenBank/DDBJ databases">
        <authorList>
            <person name="Sun Q."/>
            <person name="Ohkuma M."/>
        </authorList>
    </citation>
    <scope>NUCLEOTIDE SEQUENCE</scope>
    <source>
        <strain evidence="1">JCM 3172</strain>
    </source>
</reference>
<organism evidence="1 2">
    <name type="scientific">Streptomyces purpureus</name>
    <dbReference type="NCBI Taxonomy" id="1951"/>
    <lineage>
        <taxon>Bacteria</taxon>
        <taxon>Bacillati</taxon>
        <taxon>Actinomycetota</taxon>
        <taxon>Actinomycetes</taxon>
        <taxon>Kitasatosporales</taxon>
        <taxon>Streptomycetaceae</taxon>
        <taxon>Streptomyces</taxon>
    </lineage>
</organism>
<proteinExistence type="predicted"/>
<accession>A0A918HDK1</accession>
<protein>
    <submittedName>
        <fullName evidence="1">Uncharacterized protein</fullName>
    </submittedName>
</protein>
<evidence type="ECO:0000313" key="2">
    <source>
        <dbReference type="Proteomes" id="UP000619486"/>
    </source>
</evidence>
<dbReference type="AlphaFoldDB" id="A0A918HDK1"/>
<evidence type="ECO:0000313" key="1">
    <source>
        <dbReference type="EMBL" id="GGT55485.1"/>
    </source>
</evidence>
<keyword evidence="2" id="KW-1185">Reference proteome</keyword>
<name>A0A918HDK1_9ACTN</name>
<reference evidence="1" key="1">
    <citation type="journal article" date="2014" name="Int. J. Syst. Evol. Microbiol.">
        <title>Complete genome sequence of Corynebacterium casei LMG S-19264T (=DSM 44701T), isolated from a smear-ripened cheese.</title>
        <authorList>
            <consortium name="US DOE Joint Genome Institute (JGI-PGF)"/>
            <person name="Walter F."/>
            <person name="Albersmeier A."/>
            <person name="Kalinowski J."/>
            <person name="Ruckert C."/>
        </authorList>
    </citation>
    <scope>NUCLEOTIDE SEQUENCE</scope>
    <source>
        <strain evidence="1">JCM 3172</strain>
    </source>
</reference>
<sequence length="51" mass="5349">MSDTPSDVAGTLRKPKALSCGNASLFDNVMVIFGGEWNAGAEQIVPTSDHI</sequence>
<gene>
    <name evidence="1" type="ORF">GCM10014713_56640</name>
</gene>
<dbReference type="EMBL" id="BMQQ01000028">
    <property type="protein sequence ID" value="GGT55485.1"/>
    <property type="molecule type" value="Genomic_DNA"/>
</dbReference>
<comment type="caution">
    <text evidence="1">The sequence shown here is derived from an EMBL/GenBank/DDBJ whole genome shotgun (WGS) entry which is preliminary data.</text>
</comment>